<evidence type="ECO:0000313" key="9">
    <source>
        <dbReference type="EMBL" id="TQM75231.1"/>
    </source>
</evidence>
<dbReference type="OrthoDB" id="9814591at2"/>
<evidence type="ECO:0000256" key="7">
    <source>
        <dbReference type="HAMAP-Rule" id="MF_02065"/>
    </source>
</evidence>
<accession>A0A543IXC8</accession>
<dbReference type="GO" id="GO:0005886">
    <property type="term" value="C:plasma membrane"/>
    <property type="evidence" value="ECO:0007669"/>
    <property type="project" value="UniProtKB-SubCell"/>
</dbReference>
<dbReference type="GO" id="GO:0008932">
    <property type="term" value="F:lytic endotransglycosylase activity"/>
    <property type="evidence" value="ECO:0007669"/>
    <property type="project" value="UniProtKB-UniRule"/>
</dbReference>
<evidence type="ECO:0000313" key="10">
    <source>
        <dbReference type="Proteomes" id="UP000319213"/>
    </source>
</evidence>
<comment type="subcellular location">
    <subcellularLocation>
        <location evidence="7">Cell membrane</location>
        <topology evidence="7">Single-pass membrane protein</topology>
    </subcellularLocation>
</comment>
<evidence type="ECO:0000256" key="1">
    <source>
        <dbReference type="ARBA" id="ARBA00022475"/>
    </source>
</evidence>
<feature type="transmembrane region" description="Helical" evidence="7">
    <location>
        <begin position="44"/>
        <end position="67"/>
    </location>
</feature>
<evidence type="ECO:0000256" key="4">
    <source>
        <dbReference type="ARBA" id="ARBA00023136"/>
    </source>
</evidence>
<feature type="region of interest" description="Disordered" evidence="8">
    <location>
        <begin position="11"/>
        <end position="40"/>
    </location>
</feature>
<evidence type="ECO:0000256" key="8">
    <source>
        <dbReference type="SAM" id="MobiDB-lite"/>
    </source>
</evidence>
<dbReference type="HAMAP" id="MF_02065">
    <property type="entry name" value="MltG"/>
    <property type="match status" value="1"/>
</dbReference>
<gene>
    <name evidence="7" type="primary">mltG</name>
    <name evidence="9" type="ORF">FHX40_1933</name>
</gene>
<organism evidence="9 10">
    <name type="scientific">Thermopolyspora flexuosa</name>
    <dbReference type="NCBI Taxonomy" id="103836"/>
    <lineage>
        <taxon>Bacteria</taxon>
        <taxon>Bacillati</taxon>
        <taxon>Actinomycetota</taxon>
        <taxon>Actinomycetes</taxon>
        <taxon>Streptosporangiales</taxon>
        <taxon>Streptosporangiaceae</taxon>
        <taxon>Thermopolyspora</taxon>
    </lineage>
</organism>
<dbReference type="EC" id="4.2.2.29" evidence="7"/>
<keyword evidence="5 7" id="KW-0456">Lyase</keyword>
<dbReference type="CDD" id="cd08010">
    <property type="entry name" value="MltG_like"/>
    <property type="match status" value="1"/>
</dbReference>
<comment type="function">
    <text evidence="7">Functions as a peptidoglycan terminase that cleaves nascent peptidoglycan strands endolytically to terminate their elongation.</text>
</comment>
<dbReference type="PANTHER" id="PTHR30518:SF2">
    <property type="entry name" value="ENDOLYTIC MUREIN TRANSGLYCOSYLASE"/>
    <property type="match status" value="1"/>
</dbReference>
<dbReference type="NCBIfam" id="TIGR00247">
    <property type="entry name" value="endolytic transglycosylase MltG"/>
    <property type="match status" value="1"/>
</dbReference>
<dbReference type="InterPro" id="IPR003770">
    <property type="entry name" value="MLTG-like"/>
</dbReference>
<dbReference type="AlphaFoldDB" id="A0A543IXC8"/>
<comment type="caution">
    <text evidence="9">The sequence shown here is derived from an EMBL/GenBank/DDBJ whole genome shotgun (WGS) entry which is preliminary data.</text>
</comment>
<dbReference type="Proteomes" id="UP000319213">
    <property type="component" value="Unassembled WGS sequence"/>
</dbReference>
<dbReference type="GO" id="GO:0009252">
    <property type="term" value="P:peptidoglycan biosynthetic process"/>
    <property type="evidence" value="ECO:0007669"/>
    <property type="project" value="UniProtKB-UniRule"/>
</dbReference>
<dbReference type="Pfam" id="PF02618">
    <property type="entry name" value="YceG"/>
    <property type="match status" value="1"/>
</dbReference>
<evidence type="ECO:0000256" key="5">
    <source>
        <dbReference type="ARBA" id="ARBA00023239"/>
    </source>
</evidence>
<protein>
    <recommendedName>
        <fullName evidence="7">Endolytic murein transglycosylase</fullName>
        <ecNumber evidence="7">4.2.2.29</ecNumber>
    </recommendedName>
    <alternativeName>
        <fullName evidence="7">Peptidoglycan lytic transglycosylase</fullName>
    </alternativeName>
    <alternativeName>
        <fullName evidence="7">Peptidoglycan polymerization terminase</fullName>
    </alternativeName>
</protein>
<keyword evidence="3 7" id="KW-1133">Transmembrane helix</keyword>
<keyword evidence="6 7" id="KW-0961">Cell wall biogenesis/degradation</keyword>
<comment type="similarity">
    <text evidence="7">Belongs to the transglycosylase MltG family.</text>
</comment>
<evidence type="ECO:0000256" key="2">
    <source>
        <dbReference type="ARBA" id="ARBA00022692"/>
    </source>
</evidence>
<dbReference type="PANTHER" id="PTHR30518">
    <property type="entry name" value="ENDOLYTIC MUREIN TRANSGLYCOSYLASE"/>
    <property type="match status" value="1"/>
</dbReference>
<dbReference type="GO" id="GO:0071555">
    <property type="term" value="P:cell wall organization"/>
    <property type="evidence" value="ECO:0007669"/>
    <property type="project" value="UniProtKB-KW"/>
</dbReference>
<keyword evidence="4 7" id="KW-0472">Membrane</keyword>
<feature type="site" description="Important for catalytic activity" evidence="7">
    <location>
        <position position="265"/>
    </location>
</feature>
<keyword evidence="10" id="KW-1185">Reference proteome</keyword>
<proteinExistence type="inferred from homology"/>
<comment type="catalytic activity">
    <reaction evidence="7">
        <text>a peptidoglycan chain = a peptidoglycan chain with N-acetyl-1,6-anhydromuramyl-[peptide] at the reducing end + a peptidoglycan chain with N-acetylglucosamine at the non-reducing end.</text>
        <dbReference type="EC" id="4.2.2.29"/>
    </reaction>
</comment>
<name>A0A543IXC8_9ACTN</name>
<feature type="compositionally biased region" description="Basic residues" evidence="8">
    <location>
        <begin position="29"/>
        <end position="40"/>
    </location>
</feature>
<keyword evidence="2 7" id="KW-0812">Transmembrane</keyword>
<dbReference type="RefSeq" id="WP_142259280.1">
    <property type="nucleotide sequence ID" value="NZ_BMPV01000007.1"/>
</dbReference>
<reference evidence="9 10" key="1">
    <citation type="submission" date="2019-06" db="EMBL/GenBank/DDBJ databases">
        <title>Sequencing the genomes of 1000 actinobacteria strains.</title>
        <authorList>
            <person name="Klenk H.-P."/>
        </authorList>
    </citation>
    <scope>NUCLEOTIDE SEQUENCE [LARGE SCALE GENOMIC DNA]</scope>
    <source>
        <strain evidence="9 10">DSM 43186</strain>
    </source>
</reference>
<evidence type="ECO:0000256" key="3">
    <source>
        <dbReference type="ARBA" id="ARBA00022989"/>
    </source>
</evidence>
<keyword evidence="1 7" id="KW-1003">Cell membrane</keyword>
<dbReference type="Gene3D" id="3.30.1490.480">
    <property type="entry name" value="Endolytic murein transglycosylase"/>
    <property type="match status" value="1"/>
</dbReference>
<evidence type="ECO:0000256" key="6">
    <source>
        <dbReference type="ARBA" id="ARBA00023316"/>
    </source>
</evidence>
<sequence length="386" mass="42249">MNDLDMDALLGTGDDGSYRRRPSGPSRTARNRMRRRRRRTRRKGFAASILAIAIVVGILGGGGFYAYRWLNDILVPDDYTGRGTGEVTIEIKEGQSATEIAQTLLGEDVIKSTRAFTDAVAAAGKSGSLQPGVYKLRRKMAAKYAVEALDPANRLRTRITITEGLRLSQVLERLATATGRPVEEFRQAAKRPKALGLPSYARGLEGYVFPATYEISPTKSPQDILTEMVDRFRVAAEQNDLIAGAKRMGMTPHQIMTIASIVQAESGKKSDMGKVARVIYNRLKRPMPLQMDSTVLYGVGKFGLHASEADRASDSPYNTYKHSGLPPGPICNPGDDAIEAALNPAKGNWLFFVTVDPKRGITKFTDSQAEHDRNVAEYNRNRGAGG</sequence>
<dbReference type="EMBL" id="VFPQ01000001">
    <property type="protein sequence ID" value="TQM75231.1"/>
    <property type="molecule type" value="Genomic_DNA"/>
</dbReference>